<dbReference type="AlphaFoldDB" id="A0A7S4S2B5"/>
<sequence>MARRPRSWRSVAALAALLGYSAGEGDSKASAVAAAEAAGSTTAGAAGHWHLGDDGQACDTACARLGKLCSEAHWPDSSDALRDIASDLGHGCEAVQSGDVGYDPSIDGTYCGWRGNVGVPGEGPDKRCSISPPWSTRRFCYCDGVLQTTTLPFDCLENLGDDQGVLWSDDKRQWCCQFQGLGCTTTPAPFDCLAGYAKWKRGWSKRKKEWCCHDQNRGCETTTATLTTTTTDAPFDCGTGYLLWEHGWSDSKKDWCCRFRHVGCTTVTTTTALRFDCSAKADTWDGEKRDWCCKFEDKGCPITDAPRAKAPFNCAAGYPNWQLSWSDAKKEWCCDKKGLGCPFNCVAGYSNWRTGWSYAKKAWCCQHQQLGCDQ</sequence>
<dbReference type="EMBL" id="HBNR01061137">
    <property type="protein sequence ID" value="CAE4630385.1"/>
    <property type="molecule type" value="Transcribed_RNA"/>
</dbReference>
<evidence type="ECO:0000313" key="2">
    <source>
        <dbReference type="EMBL" id="CAE4630385.1"/>
    </source>
</evidence>
<organism evidence="2">
    <name type="scientific">Alexandrium monilatum</name>
    <dbReference type="NCBI Taxonomy" id="311494"/>
    <lineage>
        <taxon>Eukaryota</taxon>
        <taxon>Sar</taxon>
        <taxon>Alveolata</taxon>
        <taxon>Dinophyceae</taxon>
        <taxon>Gonyaulacales</taxon>
        <taxon>Pyrocystaceae</taxon>
        <taxon>Alexandrium</taxon>
    </lineage>
</organism>
<feature type="chain" id="PRO_5030549531" evidence="1">
    <location>
        <begin position="24"/>
        <end position="374"/>
    </location>
</feature>
<protein>
    <submittedName>
        <fullName evidence="2">Uncharacterized protein</fullName>
    </submittedName>
</protein>
<accession>A0A7S4S2B5</accession>
<gene>
    <name evidence="2" type="ORF">AMON00008_LOCUS43059</name>
</gene>
<feature type="signal peptide" evidence="1">
    <location>
        <begin position="1"/>
        <end position="23"/>
    </location>
</feature>
<name>A0A7S4S2B5_9DINO</name>
<proteinExistence type="predicted"/>
<keyword evidence="1" id="KW-0732">Signal</keyword>
<evidence type="ECO:0000256" key="1">
    <source>
        <dbReference type="SAM" id="SignalP"/>
    </source>
</evidence>
<reference evidence="2" key="1">
    <citation type="submission" date="2021-01" db="EMBL/GenBank/DDBJ databases">
        <authorList>
            <person name="Corre E."/>
            <person name="Pelletier E."/>
            <person name="Niang G."/>
            <person name="Scheremetjew M."/>
            <person name="Finn R."/>
            <person name="Kale V."/>
            <person name="Holt S."/>
            <person name="Cochrane G."/>
            <person name="Meng A."/>
            <person name="Brown T."/>
            <person name="Cohen L."/>
        </authorList>
    </citation>
    <scope>NUCLEOTIDE SEQUENCE</scope>
    <source>
        <strain evidence="2">CCMP3105</strain>
    </source>
</reference>